<gene>
    <name evidence="2" type="ORF">EJB05_27457</name>
</gene>
<feature type="region of interest" description="Disordered" evidence="1">
    <location>
        <begin position="96"/>
        <end position="115"/>
    </location>
</feature>
<dbReference type="Proteomes" id="UP000324897">
    <property type="component" value="Chromosome 2"/>
</dbReference>
<evidence type="ECO:0000313" key="2">
    <source>
        <dbReference type="EMBL" id="TVU24984.1"/>
    </source>
</evidence>
<feature type="region of interest" description="Disordered" evidence="1">
    <location>
        <begin position="131"/>
        <end position="158"/>
    </location>
</feature>
<dbReference type="Gramene" id="TVU24984">
    <property type="protein sequence ID" value="TVU24984"/>
    <property type="gene ID" value="EJB05_27457"/>
</dbReference>
<feature type="non-terminal residue" evidence="2">
    <location>
        <position position="158"/>
    </location>
</feature>
<feature type="region of interest" description="Disordered" evidence="1">
    <location>
        <begin position="48"/>
        <end position="74"/>
    </location>
</feature>
<sequence length="158" mass="16589">MSWRRRAAGGELPRHAAWQCRGLGPRVTVEVACSPWPELHHQVLPARTVDQPEPEPEPRPQFAPPSSEGAAMDGALAEIDIPGSHRLLLRVHCPGSASTESMANSTGQLQPGGGQQGAEVLYDAVVEDGAASEQEYGASSRGGDESMGGRRRGACATG</sequence>
<feature type="compositionally biased region" description="Polar residues" evidence="1">
    <location>
        <begin position="96"/>
        <end position="106"/>
    </location>
</feature>
<evidence type="ECO:0000313" key="3">
    <source>
        <dbReference type="Proteomes" id="UP000324897"/>
    </source>
</evidence>
<reference evidence="2 3" key="1">
    <citation type="journal article" date="2019" name="Sci. Rep.">
        <title>A high-quality genome of Eragrostis curvula grass provides insights into Poaceae evolution and supports new strategies to enhance forage quality.</title>
        <authorList>
            <person name="Carballo J."/>
            <person name="Santos B.A.C.M."/>
            <person name="Zappacosta D."/>
            <person name="Garbus I."/>
            <person name="Selva J.P."/>
            <person name="Gallo C.A."/>
            <person name="Diaz A."/>
            <person name="Albertini E."/>
            <person name="Caccamo M."/>
            <person name="Echenique V."/>
        </authorList>
    </citation>
    <scope>NUCLEOTIDE SEQUENCE [LARGE SCALE GENOMIC DNA]</scope>
    <source>
        <strain evidence="3">cv. Victoria</strain>
        <tissue evidence="2">Leaf</tissue>
    </source>
</reference>
<evidence type="ECO:0000256" key="1">
    <source>
        <dbReference type="SAM" id="MobiDB-lite"/>
    </source>
</evidence>
<name>A0A5J9UNJ7_9POAL</name>
<feature type="compositionally biased region" description="Basic residues" evidence="1">
    <location>
        <begin position="149"/>
        <end position="158"/>
    </location>
</feature>
<dbReference type="EMBL" id="RWGY01000013">
    <property type="protein sequence ID" value="TVU24984.1"/>
    <property type="molecule type" value="Genomic_DNA"/>
</dbReference>
<accession>A0A5J9UNJ7</accession>
<dbReference type="AlphaFoldDB" id="A0A5J9UNJ7"/>
<keyword evidence="3" id="KW-1185">Reference proteome</keyword>
<comment type="caution">
    <text evidence="2">The sequence shown here is derived from an EMBL/GenBank/DDBJ whole genome shotgun (WGS) entry which is preliminary data.</text>
</comment>
<proteinExistence type="predicted"/>
<feature type="non-terminal residue" evidence="2">
    <location>
        <position position="1"/>
    </location>
</feature>
<protein>
    <submittedName>
        <fullName evidence="2">Uncharacterized protein</fullName>
    </submittedName>
</protein>
<organism evidence="2 3">
    <name type="scientific">Eragrostis curvula</name>
    <name type="common">weeping love grass</name>
    <dbReference type="NCBI Taxonomy" id="38414"/>
    <lineage>
        <taxon>Eukaryota</taxon>
        <taxon>Viridiplantae</taxon>
        <taxon>Streptophyta</taxon>
        <taxon>Embryophyta</taxon>
        <taxon>Tracheophyta</taxon>
        <taxon>Spermatophyta</taxon>
        <taxon>Magnoliopsida</taxon>
        <taxon>Liliopsida</taxon>
        <taxon>Poales</taxon>
        <taxon>Poaceae</taxon>
        <taxon>PACMAD clade</taxon>
        <taxon>Chloridoideae</taxon>
        <taxon>Eragrostideae</taxon>
        <taxon>Eragrostidinae</taxon>
        <taxon>Eragrostis</taxon>
    </lineage>
</organism>